<sequence length="253" mass="26453">MMAANPLSTQEATGIARRALPLLDLTDLSETCTEEAVADLCGKARASAVAAVCVWPRFVAQAARALAGSGVRIATVVNFPEGGEDQEGTVEETRATLAEGADEIDLVLPYHALMRGDAEAARAMVHAVRAACGDSLLKVILETGQLEQPDLIARASHLAVEAGADFIKTSTGKTPVSATLPAAETMLRAIRDRRGGRPAGLKVSGGLRRVEDAAAYLALADRIMGPDWVGPHSFRIGASALHADLVRVLEAGR</sequence>
<dbReference type="PIRSF" id="PIRSF001357">
    <property type="entry name" value="DeoC"/>
    <property type="match status" value="1"/>
</dbReference>
<comment type="catalytic activity">
    <reaction evidence="6">
        <text>2-deoxy-D-ribose 5-phosphate = D-glyceraldehyde 3-phosphate + acetaldehyde</text>
        <dbReference type="Rhea" id="RHEA:12821"/>
        <dbReference type="ChEBI" id="CHEBI:15343"/>
        <dbReference type="ChEBI" id="CHEBI:59776"/>
        <dbReference type="ChEBI" id="CHEBI:62877"/>
        <dbReference type="EC" id="4.1.2.4"/>
    </reaction>
</comment>
<dbReference type="GO" id="GO:0004139">
    <property type="term" value="F:deoxyribose-phosphate aldolase activity"/>
    <property type="evidence" value="ECO:0007669"/>
    <property type="project" value="UniProtKB-UniRule"/>
</dbReference>
<reference evidence="8" key="1">
    <citation type="journal article" date="2021" name="PeerJ">
        <title>Extensive microbial diversity within the chicken gut microbiome revealed by metagenomics and culture.</title>
        <authorList>
            <person name="Gilroy R."/>
            <person name="Ravi A."/>
            <person name="Getino M."/>
            <person name="Pursley I."/>
            <person name="Horton D.L."/>
            <person name="Alikhan N.F."/>
            <person name="Baker D."/>
            <person name="Gharbi K."/>
            <person name="Hall N."/>
            <person name="Watson M."/>
            <person name="Adriaenssens E.M."/>
            <person name="Foster-Nyarko E."/>
            <person name="Jarju S."/>
            <person name="Secka A."/>
            <person name="Antonio M."/>
            <person name="Oren A."/>
            <person name="Chaudhuri R.R."/>
            <person name="La Ragione R."/>
            <person name="Hildebrand F."/>
            <person name="Pallen M.J."/>
        </authorList>
    </citation>
    <scope>NUCLEOTIDE SEQUENCE</scope>
    <source>
        <strain evidence="8">316</strain>
    </source>
</reference>
<dbReference type="GO" id="GO:0009264">
    <property type="term" value="P:deoxyribonucleotide catabolic process"/>
    <property type="evidence" value="ECO:0007669"/>
    <property type="project" value="UniProtKB-UniRule"/>
</dbReference>
<evidence type="ECO:0000256" key="3">
    <source>
        <dbReference type="ARBA" id="ARBA00012515"/>
    </source>
</evidence>
<dbReference type="Pfam" id="PF01791">
    <property type="entry name" value="DeoC"/>
    <property type="match status" value="1"/>
</dbReference>
<dbReference type="PANTHER" id="PTHR10889">
    <property type="entry name" value="DEOXYRIBOSE-PHOSPHATE ALDOLASE"/>
    <property type="match status" value="1"/>
</dbReference>
<dbReference type="GO" id="GO:0005737">
    <property type="term" value="C:cytoplasm"/>
    <property type="evidence" value="ECO:0007669"/>
    <property type="project" value="InterPro"/>
</dbReference>
<dbReference type="PANTHER" id="PTHR10889:SF3">
    <property type="entry name" value="DEOXYRIBOSE-PHOSPHATE ALDOLASE"/>
    <property type="match status" value="1"/>
</dbReference>
<dbReference type="GO" id="GO:0016052">
    <property type="term" value="P:carbohydrate catabolic process"/>
    <property type="evidence" value="ECO:0007669"/>
    <property type="project" value="TreeGrafter"/>
</dbReference>
<dbReference type="EMBL" id="DYYG01000064">
    <property type="protein sequence ID" value="HJE26014.1"/>
    <property type="molecule type" value="Genomic_DNA"/>
</dbReference>
<comment type="caution">
    <text evidence="8">The sequence shown here is derived from an EMBL/GenBank/DDBJ whole genome shotgun (WGS) entry which is preliminary data.</text>
</comment>
<comment type="similarity">
    <text evidence="2">Belongs to the DeoC/FbaB aldolase family. DeoC type 2 subfamily.</text>
</comment>
<dbReference type="SMART" id="SM01133">
    <property type="entry name" value="DeoC"/>
    <property type="match status" value="1"/>
</dbReference>
<dbReference type="EC" id="4.1.2.4" evidence="3 7"/>
<evidence type="ECO:0000313" key="8">
    <source>
        <dbReference type="EMBL" id="HJE26014.1"/>
    </source>
</evidence>
<comment type="pathway">
    <text evidence="1">Carbohydrate degradation; 2-deoxy-D-ribose 1-phosphate degradation; D-glyceraldehyde 3-phosphate and acetaldehyde from 2-deoxy-alpha-D-ribose 1-phosphate: step 2/2.</text>
</comment>
<organism evidence="8 9">
    <name type="scientific">Methylorubrum populi</name>
    <dbReference type="NCBI Taxonomy" id="223967"/>
    <lineage>
        <taxon>Bacteria</taxon>
        <taxon>Pseudomonadati</taxon>
        <taxon>Pseudomonadota</taxon>
        <taxon>Alphaproteobacteria</taxon>
        <taxon>Hyphomicrobiales</taxon>
        <taxon>Methylobacteriaceae</taxon>
        <taxon>Methylorubrum</taxon>
    </lineage>
</organism>
<keyword evidence="5" id="KW-0704">Schiff base</keyword>
<accession>A0A921E674</accession>
<dbReference type="InterPro" id="IPR013785">
    <property type="entry name" value="Aldolase_TIM"/>
</dbReference>
<reference evidence="8" key="2">
    <citation type="submission" date="2021-09" db="EMBL/GenBank/DDBJ databases">
        <authorList>
            <person name="Gilroy R."/>
        </authorList>
    </citation>
    <scope>NUCLEOTIDE SEQUENCE</scope>
    <source>
        <strain evidence="8">316</strain>
    </source>
</reference>
<dbReference type="AlphaFoldDB" id="A0A921E674"/>
<gene>
    <name evidence="8" type="primary">deoC</name>
    <name evidence="8" type="ORF">K8W01_20390</name>
</gene>
<protein>
    <recommendedName>
        <fullName evidence="3 7">Deoxyribose-phosphate aldolase</fullName>
        <ecNumber evidence="3 7">4.1.2.4</ecNumber>
    </recommendedName>
</protein>
<evidence type="ECO:0000256" key="6">
    <source>
        <dbReference type="ARBA" id="ARBA00048791"/>
    </source>
</evidence>
<dbReference type="NCBIfam" id="TIGR00126">
    <property type="entry name" value="deoC"/>
    <property type="match status" value="1"/>
</dbReference>
<keyword evidence="4 8" id="KW-0456">Lyase</keyword>
<dbReference type="CDD" id="cd00959">
    <property type="entry name" value="DeoC"/>
    <property type="match status" value="1"/>
</dbReference>
<dbReference type="SUPFAM" id="SSF51569">
    <property type="entry name" value="Aldolase"/>
    <property type="match status" value="1"/>
</dbReference>
<evidence type="ECO:0000256" key="7">
    <source>
        <dbReference type="NCBIfam" id="TIGR00126"/>
    </source>
</evidence>
<dbReference type="InterPro" id="IPR002915">
    <property type="entry name" value="DeoC/FbaB/LacD_aldolase"/>
</dbReference>
<evidence type="ECO:0000313" key="9">
    <source>
        <dbReference type="Proteomes" id="UP000742631"/>
    </source>
</evidence>
<evidence type="ECO:0000256" key="2">
    <source>
        <dbReference type="ARBA" id="ARBA00009473"/>
    </source>
</evidence>
<evidence type="ECO:0000256" key="4">
    <source>
        <dbReference type="ARBA" id="ARBA00023239"/>
    </source>
</evidence>
<dbReference type="Proteomes" id="UP000742631">
    <property type="component" value="Unassembled WGS sequence"/>
</dbReference>
<name>A0A921E674_9HYPH</name>
<dbReference type="InterPro" id="IPR011343">
    <property type="entry name" value="DeoC"/>
</dbReference>
<evidence type="ECO:0000256" key="5">
    <source>
        <dbReference type="ARBA" id="ARBA00023270"/>
    </source>
</evidence>
<proteinExistence type="inferred from homology"/>
<evidence type="ECO:0000256" key="1">
    <source>
        <dbReference type="ARBA" id="ARBA00004816"/>
    </source>
</evidence>
<dbReference type="Gene3D" id="3.20.20.70">
    <property type="entry name" value="Aldolase class I"/>
    <property type="match status" value="1"/>
</dbReference>